<evidence type="ECO:0000256" key="1">
    <source>
        <dbReference type="SAM" id="MobiDB-lite"/>
    </source>
</evidence>
<proteinExistence type="predicted"/>
<keyword evidence="3" id="KW-1185">Reference proteome</keyword>
<evidence type="ECO:0008006" key="4">
    <source>
        <dbReference type="Google" id="ProtNLM"/>
    </source>
</evidence>
<evidence type="ECO:0000313" key="2">
    <source>
        <dbReference type="EMBL" id="KAF2689292.1"/>
    </source>
</evidence>
<accession>A0A6G1JFG4</accession>
<feature type="compositionally biased region" description="Basic residues" evidence="1">
    <location>
        <begin position="24"/>
        <end position="35"/>
    </location>
</feature>
<evidence type="ECO:0000313" key="3">
    <source>
        <dbReference type="Proteomes" id="UP000799291"/>
    </source>
</evidence>
<name>A0A6G1JFG4_9PLEO</name>
<dbReference type="Proteomes" id="UP000799291">
    <property type="component" value="Unassembled WGS sequence"/>
</dbReference>
<gene>
    <name evidence="2" type="ORF">K458DRAFT_290815</name>
</gene>
<dbReference type="PANTHER" id="PTHR35392">
    <property type="entry name" value="ZN(II)2CYS6 TRANSCRIPTION FACTOR (EUROFUNG)-RELATED-RELATED"/>
    <property type="match status" value="1"/>
</dbReference>
<reference evidence="2" key="1">
    <citation type="journal article" date="2020" name="Stud. Mycol.">
        <title>101 Dothideomycetes genomes: a test case for predicting lifestyles and emergence of pathogens.</title>
        <authorList>
            <person name="Haridas S."/>
            <person name="Albert R."/>
            <person name="Binder M."/>
            <person name="Bloem J."/>
            <person name="Labutti K."/>
            <person name="Salamov A."/>
            <person name="Andreopoulos B."/>
            <person name="Baker S."/>
            <person name="Barry K."/>
            <person name="Bills G."/>
            <person name="Bluhm B."/>
            <person name="Cannon C."/>
            <person name="Castanera R."/>
            <person name="Culley D."/>
            <person name="Daum C."/>
            <person name="Ezra D."/>
            <person name="Gonzalez J."/>
            <person name="Henrissat B."/>
            <person name="Kuo A."/>
            <person name="Liang C."/>
            <person name="Lipzen A."/>
            <person name="Lutzoni F."/>
            <person name="Magnuson J."/>
            <person name="Mondo S."/>
            <person name="Nolan M."/>
            <person name="Ohm R."/>
            <person name="Pangilinan J."/>
            <person name="Park H.-J."/>
            <person name="Ramirez L."/>
            <person name="Alfaro M."/>
            <person name="Sun H."/>
            <person name="Tritt A."/>
            <person name="Yoshinaga Y."/>
            <person name="Zwiers L.-H."/>
            <person name="Turgeon B."/>
            <person name="Goodwin S."/>
            <person name="Spatafora J."/>
            <person name="Crous P."/>
            <person name="Grigoriev I."/>
        </authorList>
    </citation>
    <scope>NUCLEOTIDE SEQUENCE</scope>
    <source>
        <strain evidence="2">CBS 122367</strain>
    </source>
</reference>
<protein>
    <recommendedName>
        <fullName evidence="4">Zn(2)-C6 fungal-type domain-containing protein</fullName>
    </recommendedName>
</protein>
<organism evidence="2 3">
    <name type="scientific">Lentithecium fluviatile CBS 122367</name>
    <dbReference type="NCBI Taxonomy" id="1168545"/>
    <lineage>
        <taxon>Eukaryota</taxon>
        <taxon>Fungi</taxon>
        <taxon>Dikarya</taxon>
        <taxon>Ascomycota</taxon>
        <taxon>Pezizomycotina</taxon>
        <taxon>Dothideomycetes</taxon>
        <taxon>Pleosporomycetidae</taxon>
        <taxon>Pleosporales</taxon>
        <taxon>Massarineae</taxon>
        <taxon>Lentitheciaceae</taxon>
        <taxon>Lentithecium</taxon>
    </lineage>
</organism>
<feature type="region of interest" description="Disordered" evidence="1">
    <location>
        <begin position="1"/>
        <end position="37"/>
    </location>
</feature>
<dbReference type="OrthoDB" id="5362630at2759"/>
<dbReference type="InterPro" id="IPR052973">
    <property type="entry name" value="Fungal_sec-metab_reg_TF"/>
</dbReference>
<dbReference type="AlphaFoldDB" id="A0A6G1JFG4"/>
<sequence>MCEPLHLHQHAPAPNVAHTAAAPRGRRKAVSRKSPARVSAAYRLRQTKAKISKRSGPLPEAKRQKTHAMRKTRATCTRCRFYKNGCDEGEVCQPCLKVLGNARSFMLPCTRDRLEDAHLVRHCNGRSNQDEGEFFPYDWLQGHRLYTIEMIWNLPGYGPISNNASPMRVSIRRYYPNKQLLDTTMSTWTNCEGDVEIVDQPAYAIYDTALFVPAFERYFSTMQPAIERWIFDRVRTDEIALLTYHEVMRVRSKQPSGTRNLLDLALRVQGLSVVSQGYGSITTPNIPDIREYDYGKMGRSIYEAYDRNSRDRPLTNAMNHQLDVAALKYLKKLEKLLQKELSTKMFQSKIKPWYEVFLALYVIFWNMEYISRGAKKYIMAKNGTAKQQVSSVVSNQLKKWEWASKVLTHHWQAVLRTFYPFKLARENPEELRMNGWVDAEGFAYVMRVVHIFDSIGFGRSTAPYIGTPSTHDSLSSDWIRGLFEKAFGM</sequence>
<dbReference type="EMBL" id="MU005572">
    <property type="protein sequence ID" value="KAF2689292.1"/>
    <property type="molecule type" value="Genomic_DNA"/>
</dbReference>
<feature type="compositionally biased region" description="Low complexity" evidence="1">
    <location>
        <begin position="11"/>
        <end position="23"/>
    </location>
</feature>